<organism evidence="1 2">
    <name type="scientific">Hydrocarboniphaga effusa AP103</name>
    <dbReference type="NCBI Taxonomy" id="1172194"/>
    <lineage>
        <taxon>Bacteria</taxon>
        <taxon>Pseudomonadati</taxon>
        <taxon>Pseudomonadota</taxon>
        <taxon>Gammaproteobacteria</taxon>
        <taxon>Nevskiales</taxon>
        <taxon>Nevskiaceae</taxon>
        <taxon>Hydrocarboniphaga</taxon>
    </lineage>
</organism>
<name>I7ZAL1_9GAMM</name>
<dbReference type="STRING" id="1172194.WQQ_39020"/>
<dbReference type="Proteomes" id="UP000003704">
    <property type="component" value="Unassembled WGS sequence"/>
</dbReference>
<dbReference type="PATRIC" id="fig|1172194.4.peg.3787"/>
<evidence type="ECO:0000313" key="2">
    <source>
        <dbReference type="Proteomes" id="UP000003704"/>
    </source>
</evidence>
<evidence type="ECO:0000313" key="1">
    <source>
        <dbReference type="EMBL" id="EIT68707.1"/>
    </source>
</evidence>
<accession>I7ZAL1</accession>
<comment type="caution">
    <text evidence="1">The sequence shown here is derived from an EMBL/GenBank/DDBJ whole genome shotgun (WGS) entry which is preliminary data.</text>
</comment>
<keyword evidence="2" id="KW-1185">Reference proteome</keyword>
<dbReference type="EMBL" id="AKGD01000003">
    <property type="protein sequence ID" value="EIT68707.1"/>
    <property type="molecule type" value="Genomic_DNA"/>
</dbReference>
<sequence>MPGSDRDAHGCIPSAGYLWCEKSARCERPWELAQAQGFEASQASVEAYCTSPKP</sequence>
<dbReference type="AlphaFoldDB" id="I7ZAL1"/>
<proteinExistence type="predicted"/>
<gene>
    <name evidence="1" type="ORF">WQQ_39020</name>
</gene>
<reference evidence="1 2" key="1">
    <citation type="journal article" date="2012" name="J. Bacteriol.">
        <title>Genome Sequence of n-Alkane-Degrading Hydrocarboniphaga effusa Strain AP103T (ATCC BAA-332T).</title>
        <authorList>
            <person name="Chang H.K."/>
            <person name="Zylstra G.J."/>
            <person name="Chae J.C."/>
        </authorList>
    </citation>
    <scope>NUCLEOTIDE SEQUENCE [LARGE SCALE GENOMIC DNA]</scope>
    <source>
        <strain evidence="1 2">AP103</strain>
    </source>
</reference>
<protein>
    <submittedName>
        <fullName evidence="1">Uncharacterized protein</fullName>
    </submittedName>
</protein>